<organism evidence="2 3">
    <name type="scientific">Sistotremastrum suecicum HHB10207 ss-3</name>
    <dbReference type="NCBI Taxonomy" id="1314776"/>
    <lineage>
        <taxon>Eukaryota</taxon>
        <taxon>Fungi</taxon>
        <taxon>Dikarya</taxon>
        <taxon>Basidiomycota</taxon>
        <taxon>Agaricomycotina</taxon>
        <taxon>Agaricomycetes</taxon>
        <taxon>Sistotremastrales</taxon>
        <taxon>Sistotremastraceae</taxon>
        <taxon>Sistotremastrum</taxon>
    </lineage>
</organism>
<keyword evidence="3" id="KW-1185">Reference proteome</keyword>
<dbReference type="Proteomes" id="UP000076798">
    <property type="component" value="Unassembled WGS sequence"/>
</dbReference>
<feature type="region of interest" description="Disordered" evidence="1">
    <location>
        <begin position="916"/>
        <end position="941"/>
    </location>
</feature>
<name>A0A165WPK1_9AGAM</name>
<evidence type="ECO:0000313" key="2">
    <source>
        <dbReference type="EMBL" id="KZT31395.1"/>
    </source>
</evidence>
<proteinExistence type="predicted"/>
<evidence type="ECO:0000313" key="3">
    <source>
        <dbReference type="Proteomes" id="UP000076798"/>
    </source>
</evidence>
<gene>
    <name evidence="2" type="ORF">SISSUDRAFT_1067790</name>
</gene>
<accession>A0A165WPK1</accession>
<dbReference type="AlphaFoldDB" id="A0A165WPK1"/>
<dbReference type="EMBL" id="KV428605">
    <property type="protein sequence ID" value="KZT31395.1"/>
    <property type="molecule type" value="Genomic_DNA"/>
</dbReference>
<protein>
    <submittedName>
        <fullName evidence="2">Uncharacterized protein</fullName>
    </submittedName>
</protein>
<sequence>MTYEELKEEARSAKEDVWELLDRKLNRLCASDISVETLKDTFSGQHDKLTMLCVMLTNCLSAGHMQSTVLEGKLARAIEALRLLSLQSSAAPSQLTETTLSLNTDAQAPIDVDAFIDVDAIVEPEDRPRARIEEAIDVDALEDLPVATRASVAKSSRPLIIRKIYLYCPGFRVILEAGQNPYTIYPWAMHMVYEMPWDIYILRDVLFLRSRNCNDAVPDDQECCATCSRLIRNNVLKGILKRMKEGVHENSPHYIQPIGGLLQVIERKDLRCDRERHKGLNRDRALLVRNRQLADSKRFVLAVASGKVSRVSALVRTGVNRGASVKAMLVSFEKAAEGLYKPKNIQEKEVLLGWLLWKFGGPRCAGIANRALGLPSVSTVRVRMKTERLVISVLIPSVTEVVTNINRMFSSDLVRSDASVAKRGTTGSKGYGYVLQFDEIACERRIRYDPASNKILGLARETALNTPQEFTSIDDAHQLYEDLVSGQAEMASEVTVIALGAVAPETRVYAGRPIGLSGTCKTEDGETHAKLIENAILACGEAKDKIGGYIMCIASDGESRRGLSFNILTMQAPLAEISPIYPLLRPLQLLDLMVGQNDLTGDKDYKHVFKRYRNLLLRGKGLYVDGVFINRDILGEQLRADRLSPMRIRELLKPDDKQDVVLAYNLLKTIAHLRSPNTNDSAGFIRTRAALNILGKLFENLIAPYTSIDMTLAEQLNRLSTAAHMALALYTQNDTRGKLMPVQLYTDTMIMIKNVFFCVAKMKVYEPKGKFFLILMGTDRLETLFGIVRTISGNDSNPDLMQLGWRLSDSGTAAEILAAYPEWDRSPRRLTLPPFTQPGEVRQSADHINPGSWRGDIYVANATPLTGWREGRRRAGDLLKTLQTPITWNKFYANDKINILQPFGATLLQRTGEIPAEDDETREGLDENHVLPPLETSPTHDALSREEIDLEDLAGVEDESLEKRKTHVTVNGKQINKARVLREWFRHFSTAASTDRLKRVAQISRYSTSAPAAASIPDGDSVFGIPNLSINDPVATLVSVNDVIFLAVGHVTSIKKGQARLESIDLELLRENSVSVTIQILQIKPDERSNATSRTDWSWTSQFEQSITTPGRFVQPINPPTTNVFPPTYLFRSDELRATAALIHDNLAPGDIKQLPKVKQTETFPYRSSEGEACFNITTVTIALLPRILTGRMDRKSSGTWVPTSCMIPVSTDQYRVAGAV</sequence>
<dbReference type="OrthoDB" id="3048541at2759"/>
<evidence type="ECO:0000256" key="1">
    <source>
        <dbReference type="SAM" id="MobiDB-lite"/>
    </source>
</evidence>
<reference evidence="2 3" key="1">
    <citation type="journal article" date="2016" name="Mol. Biol. Evol.">
        <title>Comparative Genomics of Early-Diverging Mushroom-Forming Fungi Provides Insights into the Origins of Lignocellulose Decay Capabilities.</title>
        <authorList>
            <person name="Nagy L.G."/>
            <person name="Riley R."/>
            <person name="Tritt A."/>
            <person name="Adam C."/>
            <person name="Daum C."/>
            <person name="Floudas D."/>
            <person name="Sun H."/>
            <person name="Yadav J.S."/>
            <person name="Pangilinan J."/>
            <person name="Larsson K.H."/>
            <person name="Matsuura K."/>
            <person name="Barry K."/>
            <person name="Labutti K."/>
            <person name="Kuo R."/>
            <person name="Ohm R.A."/>
            <person name="Bhattacharya S.S."/>
            <person name="Shirouzu T."/>
            <person name="Yoshinaga Y."/>
            <person name="Martin F.M."/>
            <person name="Grigoriev I.V."/>
            <person name="Hibbett D.S."/>
        </authorList>
    </citation>
    <scope>NUCLEOTIDE SEQUENCE [LARGE SCALE GENOMIC DNA]</scope>
    <source>
        <strain evidence="2 3">HHB10207 ss-3</strain>
    </source>
</reference>